<sequence>MKCVTLVSYLVIVNGKNRQTFKPARRIRQGDPLIPLLFLICSEGLSSFMRIALREWSIKGDKAIEGVHYIFERGAQVLKSNLKEYEICLGQSVNYDKSTVFYSTNTSEKSRRVVSNILGVRNSNNMERYLGLPNDVGKNKKASFQLLKDGMRQRIENWNVRFLSQEGKGVFIKATLQHNGSILVVKRTRAKRDPLVQLGTTLRS</sequence>
<accession>A0A5B6VUM5</accession>
<gene>
    <name evidence="1" type="ORF">EPI10_023189</name>
</gene>
<dbReference type="AlphaFoldDB" id="A0A5B6VUM5"/>
<protein>
    <submittedName>
        <fullName evidence="1">RNA-directed DNA polymerase</fullName>
    </submittedName>
</protein>
<organism evidence="1 2">
    <name type="scientific">Gossypium australe</name>
    <dbReference type="NCBI Taxonomy" id="47621"/>
    <lineage>
        <taxon>Eukaryota</taxon>
        <taxon>Viridiplantae</taxon>
        <taxon>Streptophyta</taxon>
        <taxon>Embryophyta</taxon>
        <taxon>Tracheophyta</taxon>
        <taxon>Spermatophyta</taxon>
        <taxon>Magnoliopsida</taxon>
        <taxon>eudicotyledons</taxon>
        <taxon>Gunneridae</taxon>
        <taxon>Pentapetalae</taxon>
        <taxon>rosids</taxon>
        <taxon>malvids</taxon>
        <taxon>Malvales</taxon>
        <taxon>Malvaceae</taxon>
        <taxon>Malvoideae</taxon>
        <taxon>Gossypium</taxon>
    </lineage>
</organism>
<dbReference type="OrthoDB" id="1936608at2759"/>
<dbReference type="GO" id="GO:0003964">
    <property type="term" value="F:RNA-directed DNA polymerase activity"/>
    <property type="evidence" value="ECO:0007669"/>
    <property type="project" value="UniProtKB-KW"/>
</dbReference>
<keyword evidence="1" id="KW-0808">Transferase</keyword>
<keyword evidence="1" id="KW-0695">RNA-directed DNA polymerase</keyword>
<keyword evidence="2" id="KW-1185">Reference proteome</keyword>
<dbReference type="PANTHER" id="PTHR33116:SF86">
    <property type="entry name" value="REVERSE TRANSCRIPTASE DOMAIN-CONTAINING PROTEIN"/>
    <property type="match status" value="1"/>
</dbReference>
<keyword evidence="1" id="KW-0548">Nucleotidyltransferase</keyword>
<evidence type="ECO:0000313" key="2">
    <source>
        <dbReference type="Proteomes" id="UP000325315"/>
    </source>
</evidence>
<dbReference type="Proteomes" id="UP000325315">
    <property type="component" value="Unassembled WGS sequence"/>
</dbReference>
<reference evidence="2" key="1">
    <citation type="journal article" date="2019" name="Plant Biotechnol. J.">
        <title>Genome sequencing of the Australian wild diploid species Gossypium australe highlights disease resistance and delayed gland morphogenesis.</title>
        <authorList>
            <person name="Cai Y."/>
            <person name="Cai X."/>
            <person name="Wang Q."/>
            <person name="Wang P."/>
            <person name="Zhang Y."/>
            <person name="Cai C."/>
            <person name="Xu Y."/>
            <person name="Wang K."/>
            <person name="Zhou Z."/>
            <person name="Wang C."/>
            <person name="Geng S."/>
            <person name="Li B."/>
            <person name="Dong Q."/>
            <person name="Hou Y."/>
            <person name="Wang H."/>
            <person name="Ai P."/>
            <person name="Liu Z."/>
            <person name="Yi F."/>
            <person name="Sun M."/>
            <person name="An G."/>
            <person name="Cheng J."/>
            <person name="Zhang Y."/>
            <person name="Shi Q."/>
            <person name="Xie Y."/>
            <person name="Shi X."/>
            <person name="Chang Y."/>
            <person name="Huang F."/>
            <person name="Chen Y."/>
            <person name="Hong S."/>
            <person name="Mi L."/>
            <person name="Sun Q."/>
            <person name="Zhang L."/>
            <person name="Zhou B."/>
            <person name="Peng R."/>
            <person name="Zhang X."/>
            <person name="Liu F."/>
        </authorList>
    </citation>
    <scope>NUCLEOTIDE SEQUENCE [LARGE SCALE GENOMIC DNA]</scope>
    <source>
        <strain evidence="2">cv. PA1801</strain>
    </source>
</reference>
<proteinExistence type="predicted"/>
<dbReference type="EMBL" id="SMMG02000005">
    <property type="protein sequence ID" value="KAA3472738.1"/>
    <property type="molecule type" value="Genomic_DNA"/>
</dbReference>
<dbReference type="PANTHER" id="PTHR33116">
    <property type="entry name" value="REVERSE TRANSCRIPTASE ZINC-BINDING DOMAIN-CONTAINING PROTEIN-RELATED-RELATED"/>
    <property type="match status" value="1"/>
</dbReference>
<comment type="caution">
    <text evidence="1">The sequence shown here is derived from an EMBL/GenBank/DDBJ whole genome shotgun (WGS) entry which is preliminary data.</text>
</comment>
<name>A0A5B6VUM5_9ROSI</name>
<evidence type="ECO:0000313" key="1">
    <source>
        <dbReference type="EMBL" id="KAA3472738.1"/>
    </source>
</evidence>